<comment type="caution">
    <text evidence="12">The sequence shown here is derived from an EMBL/GenBank/DDBJ whole genome shotgun (WGS) entry which is preliminary data.</text>
</comment>
<feature type="domain" description="Leucine-rich repeat-containing N-terminal plant-type" evidence="11">
    <location>
        <begin position="34"/>
        <end position="75"/>
    </location>
</feature>
<keyword evidence="9" id="KW-0325">Glycoprotein</keyword>
<protein>
    <recommendedName>
        <fullName evidence="11">Leucine-rich repeat-containing N-terminal plant-type domain-containing protein</fullName>
    </recommendedName>
</protein>
<gene>
    <name evidence="12" type="ORF">SSX86_031249</name>
</gene>
<evidence type="ECO:0000256" key="4">
    <source>
        <dbReference type="ARBA" id="ARBA00022692"/>
    </source>
</evidence>
<sequence>MVHVLVSLILCLLFMSGGFLTLALKDATMSSCIEEERQALLDVKANLIDLNGILNEWGRKEKKMDCCKWVGVTCNNHTGRVIELDLTFNSSSFVGKISPSLHVLNQLQNIKLSGINFQSIPLPSILGSLSNLQGLEISGANLSGPIPHQLTNLSNLLRLDLSHNSLTGSLPFSFRNLTSLTYLDLSQNQLGGYVAMDLSNNRFEGRVPLLPFRLAALNLSGNREPA</sequence>
<dbReference type="Pfam" id="PF13855">
    <property type="entry name" value="LRR_8"/>
    <property type="match status" value="1"/>
</dbReference>
<evidence type="ECO:0000313" key="13">
    <source>
        <dbReference type="Proteomes" id="UP001408789"/>
    </source>
</evidence>
<evidence type="ECO:0000256" key="7">
    <source>
        <dbReference type="ARBA" id="ARBA00022989"/>
    </source>
</evidence>
<dbReference type="PANTHER" id="PTHR48063:SF98">
    <property type="entry name" value="LRR RECEPTOR-LIKE SERINE_THREONINE-PROTEIN KINASE FLS2"/>
    <property type="match status" value="1"/>
</dbReference>
<reference evidence="12 13" key="1">
    <citation type="submission" date="2024-04" db="EMBL/GenBank/DDBJ databases">
        <title>The reference genome of an endangered Asteraceae, Deinandra increscens subsp. villosa, native to the Central Coast of California.</title>
        <authorList>
            <person name="Guilliams M."/>
            <person name="Hasenstab-Lehman K."/>
            <person name="Meyer R."/>
            <person name="Mcevoy S."/>
        </authorList>
    </citation>
    <scope>NUCLEOTIDE SEQUENCE [LARGE SCALE GENOMIC DNA]</scope>
    <source>
        <tissue evidence="12">Leaf</tissue>
    </source>
</reference>
<evidence type="ECO:0000256" key="10">
    <source>
        <dbReference type="SAM" id="SignalP"/>
    </source>
</evidence>
<evidence type="ECO:0000256" key="2">
    <source>
        <dbReference type="ARBA" id="ARBA00009592"/>
    </source>
</evidence>
<evidence type="ECO:0000256" key="6">
    <source>
        <dbReference type="ARBA" id="ARBA00022737"/>
    </source>
</evidence>
<evidence type="ECO:0000256" key="5">
    <source>
        <dbReference type="ARBA" id="ARBA00022729"/>
    </source>
</evidence>
<dbReference type="PANTHER" id="PTHR48063">
    <property type="entry name" value="LRR RECEPTOR-LIKE KINASE"/>
    <property type="match status" value="1"/>
</dbReference>
<dbReference type="InterPro" id="IPR013210">
    <property type="entry name" value="LRR_N_plant-typ"/>
</dbReference>
<dbReference type="SUPFAM" id="SSF52058">
    <property type="entry name" value="L domain-like"/>
    <property type="match status" value="1"/>
</dbReference>
<accession>A0AAP0GHK4</accession>
<dbReference type="PRINTS" id="PR00019">
    <property type="entry name" value="LEURICHRPT"/>
</dbReference>
<name>A0AAP0GHK4_9ASTR</name>
<comment type="subcellular location">
    <subcellularLocation>
        <location evidence="1">Membrane</location>
        <topology evidence="1">Single-pass type I membrane protein</topology>
    </subcellularLocation>
</comment>
<comment type="similarity">
    <text evidence="2">Belongs to the RLP family.</text>
</comment>
<evidence type="ECO:0000256" key="1">
    <source>
        <dbReference type="ARBA" id="ARBA00004479"/>
    </source>
</evidence>
<proteinExistence type="inferred from homology"/>
<evidence type="ECO:0000256" key="8">
    <source>
        <dbReference type="ARBA" id="ARBA00023136"/>
    </source>
</evidence>
<dbReference type="InterPro" id="IPR001611">
    <property type="entry name" value="Leu-rich_rpt"/>
</dbReference>
<evidence type="ECO:0000313" key="12">
    <source>
        <dbReference type="EMBL" id="KAK9049783.1"/>
    </source>
</evidence>
<keyword evidence="4" id="KW-0812">Transmembrane</keyword>
<evidence type="ECO:0000259" key="11">
    <source>
        <dbReference type="Pfam" id="PF08263"/>
    </source>
</evidence>
<keyword evidence="8" id="KW-0472">Membrane</keyword>
<dbReference type="Pfam" id="PF08263">
    <property type="entry name" value="LRRNT_2"/>
    <property type="match status" value="1"/>
</dbReference>
<dbReference type="GO" id="GO:0016020">
    <property type="term" value="C:membrane"/>
    <property type="evidence" value="ECO:0007669"/>
    <property type="project" value="UniProtKB-SubCell"/>
</dbReference>
<organism evidence="12 13">
    <name type="scientific">Deinandra increscens subsp. villosa</name>
    <dbReference type="NCBI Taxonomy" id="3103831"/>
    <lineage>
        <taxon>Eukaryota</taxon>
        <taxon>Viridiplantae</taxon>
        <taxon>Streptophyta</taxon>
        <taxon>Embryophyta</taxon>
        <taxon>Tracheophyta</taxon>
        <taxon>Spermatophyta</taxon>
        <taxon>Magnoliopsida</taxon>
        <taxon>eudicotyledons</taxon>
        <taxon>Gunneridae</taxon>
        <taxon>Pentapetalae</taxon>
        <taxon>asterids</taxon>
        <taxon>campanulids</taxon>
        <taxon>Asterales</taxon>
        <taxon>Asteraceae</taxon>
        <taxon>Asteroideae</taxon>
        <taxon>Heliantheae alliance</taxon>
        <taxon>Madieae</taxon>
        <taxon>Madiinae</taxon>
        <taxon>Deinandra</taxon>
    </lineage>
</organism>
<keyword evidence="3" id="KW-0433">Leucine-rich repeat</keyword>
<dbReference type="FunFam" id="3.80.10.10:FF:000275">
    <property type="entry name" value="Leucine-rich repeat receptor-like protein kinase"/>
    <property type="match status" value="1"/>
</dbReference>
<dbReference type="InterPro" id="IPR032675">
    <property type="entry name" value="LRR_dom_sf"/>
</dbReference>
<feature type="signal peptide" evidence="10">
    <location>
        <begin position="1"/>
        <end position="23"/>
    </location>
</feature>
<keyword evidence="13" id="KW-1185">Reference proteome</keyword>
<evidence type="ECO:0000256" key="3">
    <source>
        <dbReference type="ARBA" id="ARBA00022614"/>
    </source>
</evidence>
<dbReference type="EMBL" id="JBCNJP010004834">
    <property type="protein sequence ID" value="KAK9049783.1"/>
    <property type="molecule type" value="Genomic_DNA"/>
</dbReference>
<dbReference type="Proteomes" id="UP001408789">
    <property type="component" value="Unassembled WGS sequence"/>
</dbReference>
<dbReference type="InterPro" id="IPR046956">
    <property type="entry name" value="RLP23-like"/>
</dbReference>
<evidence type="ECO:0000256" key="9">
    <source>
        <dbReference type="ARBA" id="ARBA00023180"/>
    </source>
</evidence>
<dbReference type="AlphaFoldDB" id="A0AAP0GHK4"/>
<dbReference type="Gene3D" id="3.80.10.10">
    <property type="entry name" value="Ribonuclease Inhibitor"/>
    <property type="match status" value="1"/>
</dbReference>
<keyword evidence="5 10" id="KW-0732">Signal</keyword>
<feature type="chain" id="PRO_5042838900" description="Leucine-rich repeat-containing N-terminal plant-type domain-containing protein" evidence="10">
    <location>
        <begin position="24"/>
        <end position="226"/>
    </location>
</feature>
<keyword evidence="6" id="KW-0677">Repeat</keyword>
<keyword evidence="7" id="KW-1133">Transmembrane helix</keyword>